<feature type="region of interest" description="Disordered" evidence="7">
    <location>
        <begin position="789"/>
        <end position="823"/>
    </location>
</feature>
<feature type="transmembrane region" description="Helical" evidence="8">
    <location>
        <begin position="332"/>
        <end position="352"/>
    </location>
</feature>
<dbReference type="RefSeq" id="WP_088560355.1">
    <property type="nucleotide sequence ID" value="NZ_FYEH01000003.1"/>
</dbReference>
<dbReference type="InterPro" id="IPR045276">
    <property type="entry name" value="YbiO_bact"/>
</dbReference>
<feature type="transmembrane region" description="Helical" evidence="8">
    <location>
        <begin position="165"/>
        <end position="187"/>
    </location>
</feature>
<dbReference type="Pfam" id="PF21088">
    <property type="entry name" value="MS_channel_1st"/>
    <property type="match status" value="1"/>
</dbReference>
<proteinExistence type="inferred from homology"/>
<evidence type="ECO:0000256" key="6">
    <source>
        <dbReference type="ARBA" id="ARBA00023136"/>
    </source>
</evidence>
<gene>
    <name evidence="12" type="ORF">SAMN07250955_103105</name>
</gene>
<name>A0A212QS63_9PROT</name>
<evidence type="ECO:0000313" key="12">
    <source>
        <dbReference type="EMBL" id="SNB62383.1"/>
    </source>
</evidence>
<sequence>MSEVFKRMRLTSSSARRRLLLLPVLLSFIAVFPSTRLRAQQPGDHPTSAAQVDAAQARTTLAILKDDRRRAELISTLETIAAAAPGGAEAVAAAAPAEAASVPEEGHLAPDSLGAQLVNQAAYWVEDASKELSQIGRTVSDVPQLWGWLTRTVNDPIARYSLIDAVWKMGVILAVALLAEFLIFQVLRPPLRTLQARPGPPPGRHVDPIPDLSSAGEASMHVESAHDRHRGRALLAGLGAVMRRLPAALLHTVLEIAPVLVFLGVAYALLATPLGATPTARQTALAVVNAYVILRVILSGVRFFTNSSADGLRLLPLQGETSAYLEVWARRILATGLFGGAIAEIGLFLGLTPEARMAILKIVILLIHVYVVIILLQSRAAISSEIAGAANKRGYFSVVRRRLATVWVYPAVILVMAMWFVWALEVRDGLYRLLVFFLSTLIVLVGARVLTILLLGALDRLFRVHPDMHRRYPTLEARANRYYPILRRLIMVVMVIFTVLALLQVWGLQAVDWLTASAMGAQLLSAGVTVLVAAVVAILVWEFVTTMMDRHLATLNRAGQYARAARVRTLLPMLRTVLLATIVVIVGLTLLSEIGVNIAPLLAGAGILGVAIGFGSQKLVQDFITGIFLLLENAMQVGDSVTASGLSGTVENLSIRTMRLRAGDGSLHIIPFSSVGTVTNVNRGLGNAAIEVVVSAKEDTDRVGEVLKDIARGMREDEAYKDRILADFAFWGVDNVDGGSAKLVGQIACTDSGRWGVQREFNRRMKKRFEAEGIEIAIPAQRVIVEQRERHADVAAPQSPVSKAERSGAIPESPPPSALGNDS</sequence>
<evidence type="ECO:0000256" key="5">
    <source>
        <dbReference type="ARBA" id="ARBA00022989"/>
    </source>
</evidence>
<evidence type="ECO:0000256" key="3">
    <source>
        <dbReference type="ARBA" id="ARBA00022475"/>
    </source>
</evidence>
<dbReference type="SUPFAM" id="SSF82861">
    <property type="entry name" value="Mechanosensitive channel protein MscS (YggB), transmembrane region"/>
    <property type="match status" value="1"/>
</dbReference>
<keyword evidence="4 8" id="KW-0812">Transmembrane</keyword>
<keyword evidence="13" id="KW-1185">Reference proteome</keyword>
<feature type="transmembrane region" description="Helical" evidence="8">
    <location>
        <begin position="489"/>
        <end position="511"/>
    </location>
</feature>
<feature type="transmembrane region" description="Helical" evidence="8">
    <location>
        <begin position="358"/>
        <end position="382"/>
    </location>
</feature>
<dbReference type="Gene3D" id="2.30.30.60">
    <property type="match status" value="1"/>
</dbReference>
<evidence type="ECO:0000256" key="7">
    <source>
        <dbReference type="SAM" id="MobiDB-lite"/>
    </source>
</evidence>
<dbReference type="EMBL" id="FYEH01000003">
    <property type="protein sequence ID" value="SNB62383.1"/>
    <property type="molecule type" value="Genomic_DNA"/>
</dbReference>
<dbReference type="InterPro" id="IPR049142">
    <property type="entry name" value="MS_channel_1st"/>
</dbReference>
<feature type="domain" description="Moderate conductance mechanosensitive channel YbiO-like transmembrane helix 1" evidence="11">
    <location>
        <begin position="438"/>
        <end position="513"/>
    </location>
</feature>
<reference evidence="12 13" key="1">
    <citation type="submission" date="2017-06" db="EMBL/GenBank/DDBJ databases">
        <authorList>
            <person name="Kim H.J."/>
            <person name="Triplett B.A."/>
        </authorList>
    </citation>
    <scope>NUCLEOTIDE SEQUENCE [LARGE SCALE GENOMIC DNA]</scope>
    <source>
        <strain evidence="12 13">B29T1</strain>
    </source>
</reference>
<dbReference type="InterPro" id="IPR023408">
    <property type="entry name" value="MscS_beta-dom_sf"/>
</dbReference>
<comment type="similarity">
    <text evidence="2">Belongs to the MscS (TC 1.A.23) family.</text>
</comment>
<dbReference type="GO" id="GO:0005886">
    <property type="term" value="C:plasma membrane"/>
    <property type="evidence" value="ECO:0007669"/>
    <property type="project" value="UniProtKB-SubCell"/>
</dbReference>
<evidence type="ECO:0000256" key="4">
    <source>
        <dbReference type="ARBA" id="ARBA00022692"/>
    </source>
</evidence>
<evidence type="ECO:0000259" key="9">
    <source>
        <dbReference type="Pfam" id="PF00924"/>
    </source>
</evidence>
<feature type="domain" description="Mechanosensitive ion channel transmembrane helices 2/3" evidence="10">
    <location>
        <begin position="577"/>
        <end position="617"/>
    </location>
</feature>
<feature type="domain" description="Mechanosensitive ion channel MscS" evidence="9">
    <location>
        <begin position="619"/>
        <end position="683"/>
    </location>
</feature>
<dbReference type="InterPro" id="IPR011014">
    <property type="entry name" value="MscS_channel_TM-2"/>
</dbReference>
<dbReference type="PANTHER" id="PTHR30460">
    <property type="entry name" value="MODERATE CONDUCTANCE MECHANOSENSITIVE CHANNEL YBIO"/>
    <property type="match status" value="1"/>
</dbReference>
<dbReference type="Pfam" id="PF00924">
    <property type="entry name" value="MS_channel_2nd"/>
    <property type="match status" value="1"/>
</dbReference>
<keyword evidence="3" id="KW-1003">Cell membrane</keyword>
<feature type="transmembrane region" description="Helical" evidence="8">
    <location>
        <begin position="282"/>
        <end position="304"/>
    </location>
</feature>
<dbReference type="SUPFAM" id="SSF82689">
    <property type="entry name" value="Mechanosensitive channel protein MscS (YggB), C-terminal domain"/>
    <property type="match status" value="1"/>
</dbReference>
<dbReference type="GO" id="GO:0008381">
    <property type="term" value="F:mechanosensitive monoatomic ion channel activity"/>
    <property type="evidence" value="ECO:0007669"/>
    <property type="project" value="InterPro"/>
</dbReference>
<evidence type="ECO:0000256" key="1">
    <source>
        <dbReference type="ARBA" id="ARBA00004651"/>
    </source>
</evidence>
<keyword evidence="5 8" id="KW-1133">Transmembrane helix</keyword>
<protein>
    <submittedName>
        <fullName evidence="12">Small-conductance mechanosensitive channel</fullName>
    </submittedName>
</protein>
<evidence type="ECO:0000313" key="13">
    <source>
        <dbReference type="Proteomes" id="UP000197065"/>
    </source>
</evidence>
<feature type="transmembrane region" description="Helical" evidence="8">
    <location>
        <begin position="565"/>
        <end position="588"/>
    </location>
</feature>
<evidence type="ECO:0000256" key="8">
    <source>
        <dbReference type="SAM" id="Phobius"/>
    </source>
</evidence>
<evidence type="ECO:0000259" key="10">
    <source>
        <dbReference type="Pfam" id="PF21088"/>
    </source>
</evidence>
<dbReference type="InterPro" id="IPR057485">
    <property type="entry name" value="YbiO-like_TM1"/>
</dbReference>
<evidence type="ECO:0000256" key="2">
    <source>
        <dbReference type="ARBA" id="ARBA00008017"/>
    </source>
</evidence>
<dbReference type="Gene3D" id="1.10.287.1260">
    <property type="match status" value="2"/>
</dbReference>
<dbReference type="Gene3D" id="3.30.70.100">
    <property type="match status" value="1"/>
</dbReference>
<feature type="transmembrane region" description="Helical" evidence="8">
    <location>
        <begin position="434"/>
        <end position="458"/>
    </location>
</feature>
<dbReference type="InterPro" id="IPR011066">
    <property type="entry name" value="MscS_channel_C_sf"/>
</dbReference>
<dbReference type="OrthoDB" id="9814206at2"/>
<dbReference type="PANTHER" id="PTHR30460:SF0">
    <property type="entry name" value="MODERATE CONDUCTANCE MECHANOSENSITIVE CHANNEL YBIO"/>
    <property type="match status" value="1"/>
</dbReference>
<organism evidence="12 13">
    <name type="scientific">Arboricoccus pini</name>
    <dbReference type="NCBI Taxonomy" id="1963835"/>
    <lineage>
        <taxon>Bacteria</taxon>
        <taxon>Pseudomonadati</taxon>
        <taxon>Pseudomonadota</taxon>
        <taxon>Alphaproteobacteria</taxon>
        <taxon>Geminicoccales</taxon>
        <taxon>Geminicoccaceae</taxon>
        <taxon>Arboricoccus</taxon>
    </lineage>
</organism>
<accession>A0A212QS63</accession>
<dbReference type="SUPFAM" id="SSF50182">
    <property type="entry name" value="Sm-like ribonucleoproteins"/>
    <property type="match status" value="1"/>
</dbReference>
<evidence type="ECO:0000259" key="11">
    <source>
        <dbReference type="Pfam" id="PF25392"/>
    </source>
</evidence>
<comment type="subcellular location">
    <subcellularLocation>
        <location evidence="1">Cell membrane</location>
        <topology evidence="1">Multi-pass membrane protein</topology>
    </subcellularLocation>
</comment>
<feature type="transmembrane region" description="Helical" evidence="8">
    <location>
        <begin position="248"/>
        <end position="270"/>
    </location>
</feature>
<dbReference type="AlphaFoldDB" id="A0A212QS63"/>
<dbReference type="Pfam" id="PF25392">
    <property type="entry name" value="MS_channel_TM1"/>
    <property type="match status" value="1"/>
</dbReference>
<dbReference type="InterPro" id="IPR006685">
    <property type="entry name" value="MscS_channel_2nd"/>
</dbReference>
<dbReference type="InterPro" id="IPR010920">
    <property type="entry name" value="LSM_dom_sf"/>
</dbReference>
<keyword evidence="6 8" id="KW-0472">Membrane</keyword>
<dbReference type="Proteomes" id="UP000197065">
    <property type="component" value="Unassembled WGS sequence"/>
</dbReference>
<feature type="transmembrane region" description="Helical" evidence="8">
    <location>
        <begin position="523"/>
        <end position="544"/>
    </location>
</feature>
<feature type="transmembrane region" description="Helical" evidence="8">
    <location>
        <begin position="594"/>
        <end position="614"/>
    </location>
</feature>
<feature type="transmembrane region" description="Helical" evidence="8">
    <location>
        <begin position="403"/>
        <end position="422"/>
    </location>
</feature>